<protein>
    <recommendedName>
        <fullName evidence="5">G protein-coupled receptor</fullName>
    </recommendedName>
</protein>
<dbReference type="PANTHER" id="PTHR23128:SF132">
    <property type="entry name" value="SERPENTINE RECEPTOR, CLASS E (EPSILON)-RELATED"/>
    <property type="match status" value="1"/>
</dbReference>
<keyword evidence="2" id="KW-0472">Membrane</keyword>
<evidence type="ECO:0000256" key="1">
    <source>
        <dbReference type="ARBA" id="ARBA00006803"/>
    </source>
</evidence>
<evidence type="ECO:0008006" key="5">
    <source>
        <dbReference type="Google" id="ProtNLM"/>
    </source>
</evidence>
<sequence length="149" mass="17429">IYLFLTTRVVFLLYQIRIVELSDYVDFPTFLILAMSLTRFYIGYAMVFLLVAVVVERGFATILVHDYETRDRYWFAIVEISLIVVLSLTFSINYITVAFNFLPWYVGYIVIFSFSGSAGLIAVFLYINNSKNLRKISNSNTRYTLPMRY</sequence>
<dbReference type="GO" id="GO:0007606">
    <property type="term" value="P:sensory perception of chemical stimulus"/>
    <property type="evidence" value="ECO:0007669"/>
    <property type="project" value="InterPro"/>
</dbReference>
<feature type="transmembrane region" description="Helical" evidence="2">
    <location>
        <begin position="30"/>
        <end position="55"/>
    </location>
</feature>
<dbReference type="Pfam" id="PF03125">
    <property type="entry name" value="Sre"/>
    <property type="match status" value="1"/>
</dbReference>
<feature type="non-terminal residue" evidence="3">
    <location>
        <position position="1"/>
    </location>
</feature>
<gene>
    <name evidence="3" type="ORF">PMAYCL1PPCAC_01413</name>
</gene>
<keyword evidence="2" id="KW-1133">Transmembrane helix</keyword>
<organism evidence="3 4">
    <name type="scientific">Pristionchus mayeri</name>
    <dbReference type="NCBI Taxonomy" id="1317129"/>
    <lineage>
        <taxon>Eukaryota</taxon>
        <taxon>Metazoa</taxon>
        <taxon>Ecdysozoa</taxon>
        <taxon>Nematoda</taxon>
        <taxon>Chromadorea</taxon>
        <taxon>Rhabditida</taxon>
        <taxon>Rhabditina</taxon>
        <taxon>Diplogasteromorpha</taxon>
        <taxon>Diplogasteroidea</taxon>
        <taxon>Neodiplogasteridae</taxon>
        <taxon>Pristionchus</taxon>
    </lineage>
</organism>
<feature type="transmembrane region" description="Helical" evidence="2">
    <location>
        <begin position="76"/>
        <end position="99"/>
    </location>
</feature>
<dbReference type="Proteomes" id="UP001328107">
    <property type="component" value="Unassembled WGS sequence"/>
</dbReference>
<evidence type="ECO:0000256" key="2">
    <source>
        <dbReference type="SAM" id="Phobius"/>
    </source>
</evidence>
<keyword evidence="2" id="KW-0812">Transmembrane</keyword>
<accession>A0AAN5BZM4</accession>
<feature type="non-terminal residue" evidence="3">
    <location>
        <position position="149"/>
    </location>
</feature>
<dbReference type="InterPro" id="IPR004151">
    <property type="entry name" value="7TM_GPCR_serpentine_rcpt_Sre"/>
</dbReference>
<evidence type="ECO:0000313" key="3">
    <source>
        <dbReference type="EMBL" id="GMR31218.1"/>
    </source>
</evidence>
<dbReference type="PANTHER" id="PTHR23128">
    <property type="entry name" value="SERPENTINE RECEPTOR, CLASS E (EPSILON)-RELATED"/>
    <property type="match status" value="1"/>
</dbReference>
<comment type="similarity">
    <text evidence="1">Belongs to the nematode receptor-like protein sre family.</text>
</comment>
<feature type="transmembrane region" description="Helical" evidence="2">
    <location>
        <begin position="105"/>
        <end position="127"/>
    </location>
</feature>
<dbReference type="AlphaFoldDB" id="A0AAN5BZM4"/>
<evidence type="ECO:0000313" key="4">
    <source>
        <dbReference type="Proteomes" id="UP001328107"/>
    </source>
</evidence>
<comment type="caution">
    <text evidence="3">The sequence shown here is derived from an EMBL/GenBank/DDBJ whole genome shotgun (WGS) entry which is preliminary data.</text>
</comment>
<dbReference type="GO" id="GO:0016020">
    <property type="term" value="C:membrane"/>
    <property type="evidence" value="ECO:0007669"/>
    <property type="project" value="InterPro"/>
</dbReference>
<keyword evidence="4" id="KW-1185">Reference proteome</keyword>
<proteinExistence type="inferred from homology"/>
<name>A0AAN5BZM4_9BILA</name>
<dbReference type="EMBL" id="BTRK01000001">
    <property type="protein sequence ID" value="GMR31218.1"/>
    <property type="molecule type" value="Genomic_DNA"/>
</dbReference>
<reference evidence="4" key="1">
    <citation type="submission" date="2022-10" db="EMBL/GenBank/DDBJ databases">
        <title>Genome assembly of Pristionchus species.</title>
        <authorList>
            <person name="Yoshida K."/>
            <person name="Sommer R.J."/>
        </authorList>
    </citation>
    <scope>NUCLEOTIDE SEQUENCE [LARGE SCALE GENOMIC DNA]</scope>
    <source>
        <strain evidence="4">RS5460</strain>
    </source>
</reference>